<comment type="caution">
    <text evidence="1">The sequence shown here is derived from an EMBL/GenBank/DDBJ whole genome shotgun (WGS) entry which is preliminary data.</text>
</comment>
<evidence type="ECO:0000313" key="2">
    <source>
        <dbReference type="Proteomes" id="UP000831701"/>
    </source>
</evidence>
<dbReference type="EMBL" id="CM041531">
    <property type="protein sequence ID" value="KAI3377588.1"/>
    <property type="molecule type" value="Genomic_DNA"/>
</dbReference>
<name>A0ACB8XFI9_9TELE</name>
<feature type="non-terminal residue" evidence="1">
    <location>
        <position position="1"/>
    </location>
</feature>
<protein>
    <submittedName>
        <fullName evidence="1">Uncharacterized protein</fullName>
    </submittedName>
</protein>
<dbReference type="Proteomes" id="UP000831701">
    <property type="component" value="Chromosome 1"/>
</dbReference>
<gene>
    <name evidence="1" type="ORF">L3Q82_008757</name>
</gene>
<evidence type="ECO:0000313" key="1">
    <source>
        <dbReference type="EMBL" id="KAI3377588.1"/>
    </source>
</evidence>
<accession>A0ACB8XFI9</accession>
<organism evidence="1 2">
    <name type="scientific">Scortum barcoo</name>
    <name type="common">barcoo grunter</name>
    <dbReference type="NCBI Taxonomy" id="214431"/>
    <lineage>
        <taxon>Eukaryota</taxon>
        <taxon>Metazoa</taxon>
        <taxon>Chordata</taxon>
        <taxon>Craniata</taxon>
        <taxon>Vertebrata</taxon>
        <taxon>Euteleostomi</taxon>
        <taxon>Actinopterygii</taxon>
        <taxon>Neopterygii</taxon>
        <taxon>Teleostei</taxon>
        <taxon>Neoteleostei</taxon>
        <taxon>Acanthomorphata</taxon>
        <taxon>Eupercaria</taxon>
        <taxon>Centrarchiformes</taxon>
        <taxon>Terapontoidei</taxon>
        <taxon>Terapontidae</taxon>
        <taxon>Scortum</taxon>
    </lineage>
</organism>
<proteinExistence type="predicted"/>
<keyword evidence="2" id="KW-1185">Reference proteome</keyword>
<reference evidence="1" key="1">
    <citation type="submission" date="2022-04" db="EMBL/GenBank/DDBJ databases">
        <title>Jade perch genome.</title>
        <authorList>
            <person name="Chao B."/>
        </authorList>
    </citation>
    <scope>NUCLEOTIDE SEQUENCE</scope>
    <source>
        <strain evidence="1">CB-2022</strain>
    </source>
</reference>
<sequence>LLVASAFWTVGRMNSGSCSKPSWAVAALFIPVTLLMLTLRGASSSQKMTQTAMAQATAAAAGPGPTLTDDLPGLRTVADFLGSEHAHVWLLSLVGSVAVSLSGIFPLLVIPIEAGAALKTEAGCQKLKQLLSFAIGGLLGDVFLHLLPEAWTLSGSSAGNHSHYKTQGLWVIAGLLAFLLLEKMFPDQDSQEDPISDSDLNFNTATQSNSVFSGNAAISLRNGHHAESWKSSKQQSLQERSEKIKTSGYLNLLANCIDNFTHGLAVAGSFLVSKKYKRHLSTTSNSQTPNSTMAKTKELSKDTRNKIVDLHQAGKTESAIGKQLGVKKSTVGAIIRKWKTYKTTDNLPRSGAPRKISPRGVKMITRTVSKNPRTTRGDLVNDLQRAGTKVTKATISNTLRRQGLKSCSARRVPLLKPVHVQARLKFAREHLDDPEEDWENVHMVGFLTTFAILLHEIPHEVGDFAILLRAGFDRWSAARMQLSTALVGVFGACFALCAQSPQGTENATAWILPFTSGGFLYIALVNVVPDLLEESSLRQSLLQILLIFCGVAVMALLSAIVD</sequence>